<dbReference type="InterPro" id="IPR002401">
    <property type="entry name" value="Cyt_P450_E_grp-I"/>
</dbReference>
<gene>
    <name evidence="9" type="ORF">PCON_04255</name>
</gene>
<protein>
    <submittedName>
        <fullName evidence="9">Similar to Cytochrome P450 3A18 acc. no. Q64581</fullName>
    </submittedName>
</protein>
<dbReference type="eggNOG" id="KOG0158">
    <property type="taxonomic scope" value="Eukaryota"/>
</dbReference>
<evidence type="ECO:0000256" key="2">
    <source>
        <dbReference type="ARBA" id="ARBA00010617"/>
    </source>
</evidence>
<dbReference type="Pfam" id="PF00067">
    <property type="entry name" value="p450"/>
    <property type="match status" value="1"/>
</dbReference>
<keyword evidence="8" id="KW-0472">Membrane</keyword>
<dbReference type="GO" id="GO:0005506">
    <property type="term" value="F:iron ion binding"/>
    <property type="evidence" value="ECO:0007669"/>
    <property type="project" value="InterPro"/>
</dbReference>
<dbReference type="EMBL" id="HF936618">
    <property type="protein sequence ID" value="CCX34746.1"/>
    <property type="molecule type" value="Genomic_DNA"/>
</dbReference>
<evidence type="ECO:0000256" key="5">
    <source>
        <dbReference type="ARBA" id="ARBA00023004"/>
    </source>
</evidence>
<organism evidence="9 10">
    <name type="scientific">Pyronema omphalodes (strain CBS 100304)</name>
    <name type="common">Pyronema confluens</name>
    <dbReference type="NCBI Taxonomy" id="1076935"/>
    <lineage>
        <taxon>Eukaryota</taxon>
        <taxon>Fungi</taxon>
        <taxon>Dikarya</taxon>
        <taxon>Ascomycota</taxon>
        <taxon>Pezizomycotina</taxon>
        <taxon>Pezizomycetes</taxon>
        <taxon>Pezizales</taxon>
        <taxon>Pyronemataceae</taxon>
        <taxon>Pyronema</taxon>
    </lineage>
</organism>
<evidence type="ECO:0000256" key="3">
    <source>
        <dbReference type="ARBA" id="ARBA00022723"/>
    </source>
</evidence>
<accession>U4LRD5</accession>
<sequence>MSEKAMVDEIRLIINAGIDTVSLVISLGMYFLTKHSRVYKKLQKLLDEKFPDRKFNHAKVISVEYLDAIIMEALRLYPPAIAGTPRQIPKEGMSIAGRFIPGDVVVSVPPYTMNRHPDFWLEPDEFVLERWTAAGEHLAKDRAVCLPFSMGTYRCPGKEFAMMQLRTLFSEVAMNFDVAFADPVQAEGYERGMKDYFTLYAPALCMKFSPR</sequence>
<keyword evidence="4" id="KW-0560">Oxidoreductase</keyword>
<feature type="binding site" description="axial binding residue" evidence="7">
    <location>
        <position position="155"/>
    </location>
    <ligand>
        <name>heme</name>
        <dbReference type="ChEBI" id="CHEBI:30413"/>
    </ligand>
    <ligandPart>
        <name>Fe</name>
        <dbReference type="ChEBI" id="CHEBI:18248"/>
    </ligandPart>
</feature>
<evidence type="ECO:0000256" key="8">
    <source>
        <dbReference type="SAM" id="Phobius"/>
    </source>
</evidence>
<keyword evidence="7" id="KW-0349">Heme</keyword>
<dbReference type="PANTHER" id="PTHR24305">
    <property type="entry name" value="CYTOCHROME P450"/>
    <property type="match status" value="1"/>
</dbReference>
<feature type="transmembrane region" description="Helical" evidence="8">
    <location>
        <begin position="12"/>
        <end position="32"/>
    </location>
</feature>
<evidence type="ECO:0000256" key="1">
    <source>
        <dbReference type="ARBA" id="ARBA00001971"/>
    </source>
</evidence>
<dbReference type="OrthoDB" id="6692864at2759"/>
<evidence type="ECO:0000256" key="7">
    <source>
        <dbReference type="PIRSR" id="PIRSR602401-1"/>
    </source>
</evidence>
<keyword evidence="3 7" id="KW-0479">Metal-binding</keyword>
<dbReference type="GO" id="GO:0004497">
    <property type="term" value="F:monooxygenase activity"/>
    <property type="evidence" value="ECO:0007669"/>
    <property type="project" value="UniProtKB-KW"/>
</dbReference>
<name>U4LRD5_PYROM</name>
<dbReference type="AlphaFoldDB" id="U4LRD5"/>
<dbReference type="InterPro" id="IPR036396">
    <property type="entry name" value="Cyt_P450_sf"/>
</dbReference>
<reference evidence="9 10" key="1">
    <citation type="journal article" date="2013" name="PLoS Genet.">
        <title>The genome and development-dependent transcriptomes of Pyronema confluens: a window into fungal evolution.</title>
        <authorList>
            <person name="Traeger S."/>
            <person name="Altegoer F."/>
            <person name="Freitag M."/>
            <person name="Gabaldon T."/>
            <person name="Kempken F."/>
            <person name="Kumar A."/>
            <person name="Marcet-Houben M."/>
            <person name="Poggeler S."/>
            <person name="Stajich J.E."/>
            <person name="Nowrousian M."/>
        </authorList>
    </citation>
    <scope>NUCLEOTIDE SEQUENCE [LARGE SCALE GENOMIC DNA]</scope>
    <source>
        <strain evidence="10">CBS 100304</strain>
        <tissue evidence="9">Vegetative mycelium</tissue>
    </source>
</reference>
<comment type="similarity">
    <text evidence="2">Belongs to the cytochrome P450 family.</text>
</comment>
<dbReference type="PRINTS" id="PR00385">
    <property type="entry name" value="P450"/>
</dbReference>
<evidence type="ECO:0000313" key="10">
    <source>
        <dbReference type="Proteomes" id="UP000018144"/>
    </source>
</evidence>
<dbReference type="Proteomes" id="UP000018144">
    <property type="component" value="Unassembled WGS sequence"/>
</dbReference>
<dbReference type="InterPro" id="IPR050121">
    <property type="entry name" value="Cytochrome_P450_monoxygenase"/>
</dbReference>
<dbReference type="PANTHER" id="PTHR24305:SF187">
    <property type="entry name" value="P450, PUTATIVE (EUROFUNG)-RELATED"/>
    <property type="match status" value="1"/>
</dbReference>
<evidence type="ECO:0000256" key="6">
    <source>
        <dbReference type="ARBA" id="ARBA00023033"/>
    </source>
</evidence>
<dbReference type="PRINTS" id="PR00463">
    <property type="entry name" value="EP450I"/>
</dbReference>
<dbReference type="SUPFAM" id="SSF48264">
    <property type="entry name" value="Cytochrome P450"/>
    <property type="match status" value="1"/>
</dbReference>
<dbReference type="GO" id="GO:0020037">
    <property type="term" value="F:heme binding"/>
    <property type="evidence" value="ECO:0007669"/>
    <property type="project" value="InterPro"/>
</dbReference>
<evidence type="ECO:0000256" key="4">
    <source>
        <dbReference type="ARBA" id="ARBA00023002"/>
    </source>
</evidence>
<keyword evidence="8" id="KW-1133">Transmembrane helix</keyword>
<keyword evidence="6" id="KW-0503">Monooxygenase</keyword>
<dbReference type="OMA" id="MIFAGNE"/>
<evidence type="ECO:0000313" key="9">
    <source>
        <dbReference type="EMBL" id="CCX34746.1"/>
    </source>
</evidence>
<comment type="cofactor">
    <cofactor evidence="1 7">
        <name>heme</name>
        <dbReference type="ChEBI" id="CHEBI:30413"/>
    </cofactor>
</comment>
<dbReference type="InterPro" id="IPR001128">
    <property type="entry name" value="Cyt_P450"/>
</dbReference>
<dbReference type="GO" id="GO:0016705">
    <property type="term" value="F:oxidoreductase activity, acting on paired donors, with incorporation or reduction of molecular oxygen"/>
    <property type="evidence" value="ECO:0007669"/>
    <property type="project" value="InterPro"/>
</dbReference>
<keyword evidence="10" id="KW-1185">Reference proteome</keyword>
<proteinExistence type="inferred from homology"/>
<dbReference type="STRING" id="1076935.U4LRD5"/>
<keyword evidence="8" id="KW-0812">Transmembrane</keyword>
<dbReference type="Gene3D" id="1.10.630.10">
    <property type="entry name" value="Cytochrome P450"/>
    <property type="match status" value="1"/>
</dbReference>
<keyword evidence="5 7" id="KW-0408">Iron</keyword>